<evidence type="ECO:0000313" key="2">
    <source>
        <dbReference type="EMBL" id="KAG0580524.1"/>
    </source>
</evidence>
<dbReference type="AlphaFoldDB" id="A0A8T0IA06"/>
<feature type="chain" id="PRO_5035921750" evidence="1">
    <location>
        <begin position="24"/>
        <end position="107"/>
    </location>
</feature>
<keyword evidence="1" id="KW-0732">Signal</keyword>
<feature type="signal peptide" evidence="1">
    <location>
        <begin position="1"/>
        <end position="23"/>
    </location>
</feature>
<evidence type="ECO:0000313" key="3">
    <source>
        <dbReference type="Proteomes" id="UP000822688"/>
    </source>
</evidence>
<dbReference type="EMBL" id="CM026424">
    <property type="protein sequence ID" value="KAG0580524.1"/>
    <property type="molecule type" value="Genomic_DNA"/>
</dbReference>
<protein>
    <submittedName>
        <fullName evidence="2">Uncharacterized protein</fullName>
    </submittedName>
</protein>
<sequence length="107" mass="11997">MLPHSNTLLLSFLYILCTAPTKTIKHQFHNNLTTISQQSHTNLTTISQQSHNNLTTISQQSHNNLTTISQQFQIPGAETPSHNLKQIPIACTKTKKIKSLPQKLQPT</sequence>
<name>A0A8T0IA06_CERPU</name>
<keyword evidence="3" id="KW-1185">Reference proteome</keyword>
<organism evidence="2 3">
    <name type="scientific">Ceratodon purpureus</name>
    <name type="common">Fire moss</name>
    <name type="synonym">Dicranum purpureum</name>
    <dbReference type="NCBI Taxonomy" id="3225"/>
    <lineage>
        <taxon>Eukaryota</taxon>
        <taxon>Viridiplantae</taxon>
        <taxon>Streptophyta</taxon>
        <taxon>Embryophyta</taxon>
        <taxon>Bryophyta</taxon>
        <taxon>Bryophytina</taxon>
        <taxon>Bryopsida</taxon>
        <taxon>Dicranidae</taxon>
        <taxon>Pseudoditrichales</taxon>
        <taxon>Ditrichaceae</taxon>
        <taxon>Ceratodon</taxon>
    </lineage>
</organism>
<gene>
    <name evidence="2" type="ORF">KC19_4G179500</name>
</gene>
<proteinExistence type="predicted"/>
<reference evidence="2" key="1">
    <citation type="submission" date="2020-06" db="EMBL/GenBank/DDBJ databases">
        <title>WGS assembly of Ceratodon purpureus strain R40.</title>
        <authorList>
            <person name="Carey S.B."/>
            <person name="Jenkins J."/>
            <person name="Shu S."/>
            <person name="Lovell J.T."/>
            <person name="Sreedasyam A."/>
            <person name="Maumus F."/>
            <person name="Tiley G.P."/>
            <person name="Fernandez-Pozo N."/>
            <person name="Barry K."/>
            <person name="Chen C."/>
            <person name="Wang M."/>
            <person name="Lipzen A."/>
            <person name="Daum C."/>
            <person name="Saski C.A."/>
            <person name="Payton A.C."/>
            <person name="Mcbreen J.C."/>
            <person name="Conrad R.E."/>
            <person name="Kollar L.M."/>
            <person name="Olsson S."/>
            <person name="Huttunen S."/>
            <person name="Landis J.B."/>
            <person name="Wickett N.J."/>
            <person name="Johnson M.G."/>
            <person name="Rensing S.A."/>
            <person name="Grimwood J."/>
            <person name="Schmutz J."/>
            <person name="Mcdaniel S.F."/>
        </authorList>
    </citation>
    <scope>NUCLEOTIDE SEQUENCE</scope>
    <source>
        <strain evidence="2">R40</strain>
    </source>
</reference>
<accession>A0A8T0IA06</accession>
<evidence type="ECO:0000256" key="1">
    <source>
        <dbReference type="SAM" id="SignalP"/>
    </source>
</evidence>
<dbReference type="Proteomes" id="UP000822688">
    <property type="component" value="Chromosome 4"/>
</dbReference>
<comment type="caution">
    <text evidence="2">The sequence shown here is derived from an EMBL/GenBank/DDBJ whole genome shotgun (WGS) entry which is preliminary data.</text>
</comment>